<reference evidence="9 10" key="1">
    <citation type="submission" date="2016-07" db="EMBL/GenBank/DDBJ databases">
        <title>Draft genome of Scalindua rubra, obtained from a brine-seawater interface in the Red Sea, sheds light on salt adaptation in anammox bacteria.</title>
        <authorList>
            <person name="Speth D.R."/>
            <person name="Lagkouvardos I."/>
            <person name="Wang Y."/>
            <person name="Qian P.-Y."/>
            <person name="Dutilh B.E."/>
            <person name="Jetten M.S."/>
        </authorList>
    </citation>
    <scope>NUCLEOTIDE SEQUENCE [LARGE SCALE GENOMIC DNA]</scope>
    <source>
        <strain evidence="9">BSI-1</strain>
    </source>
</reference>
<dbReference type="PANTHER" id="PTHR43764">
    <property type="entry name" value="MOLYBDENUM COFACTOR BIOSYNTHESIS"/>
    <property type="match status" value="1"/>
</dbReference>
<dbReference type="CDD" id="cd00886">
    <property type="entry name" value="MogA_MoaB"/>
    <property type="match status" value="1"/>
</dbReference>
<evidence type="ECO:0000256" key="6">
    <source>
        <dbReference type="ARBA" id="ARBA00058212"/>
    </source>
</evidence>
<dbReference type="GO" id="GO:0061598">
    <property type="term" value="F:molybdopterin adenylyltransferase activity"/>
    <property type="evidence" value="ECO:0007669"/>
    <property type="project" value="UniProtKB-EC"/>
</dbReference>
<evidence type="ECO:0000256" key="1">
    <source>
        <dbReference type="ARBA" id="ARBA00005046"/>
    </source>
</evidence>
<dbReference type="PIRSF" id="PIRSF006443">
    <property type="entry name" value="MoaB"/>
    <property type="match status" value="1"/>
</dbReference>
<dbReference type="UniPathway" id="UPA00344"/>
<proteinExistence type="inferred from homology"/>
<dbReference type="InterPro" id="IPR008284">
    <property type="entry name" value="MoCF_biosynth_CS"/>
</dbReference>
<dbReference type="SUPFAM" id="SSF53218">
    <property type="entry name" value="Molybdenum cofactor biosynthesis proteins"/>
    <property type="match status" value="1"/>
</dbReference>
<evidence type="ECO:0000256" key="2">
    <source>
        <dbReference type="ARBA" id="ARBA00006112"/>
    </source>
</evidence>
<dbReference type="SMART" id="SM00852">
    <property type="entry name" value="MoCF_biosynth"/>
    <property type="match status" value="1"/>
</dbReference>
<comment type="caution">
    <text evidence="9">The sequence shown here is derived from an EMBL/GenBank/DDBJ whole genome shotgun (WGS) entry which is preliminary data.</text>
</comment>
<evidence type="ECO:0000313" key="10">
    <source>
        <dbReference type="Proteomes" id="UP000094056"/>
    </source>
</evidence>
<comment type="function">
    <text evidence="6">Catalyzes the adenylation of molybdopterin as part of the biosynthesis of the molybdenum-cofactor.</text>
</comment>
<organism evidence="9 10">
    <name type="scientific">Candidatus Scalindua rubra</name>
    <dbReference type="NCBI Taxonomy" id="1872076"/>
    <lineage>
        <taxon>Bacteria</taxon>
        <taxon>Pseudomonadati</taxon>
        <taxon>Planctomycetota</taxon>
        <taxon>Candidatus Brocadiia</taxon>
        <taxon>Candidatus Brocadiales</taxon>
        <taxon>Candidatus Scalinduaceae</taxon>
        <taxon>Candidatus Scalindua</taxon>
    </lineage>
</organism>
<keyword evidence="4 7" id="KW-0501">Molybdenum cofactor biosynthesis</keyword>
<evidence type="ECO:0000259" key="8">
    <source>
        <dbReference type="SMART" id="SM00852"/>
    </source>
</evidence>
<dbReference type="InterPro" id="IPR001453">
    <property type="entry name" value="MoaB/Mog_dom"/>
</dbReference>
<name>A0A1E3X6R1_9BACT</name>
<dbReference type="AlphaFoldDB" id="A0A1E3X6R1"/>
<comment type="pathway">
    <text evidence="1 7">Cofactor biosynthesis; molybdopterin biosynthesis.</text>
</comment>
<evidence type="ECO:0000256" key="7">
    <source>
        <dbReference type="PIRNR" id="PIRNR006443"/>
    </source>
</evidence>
<evidence type="ECO:0000313" key="9">
    <source>
        <dbReference type="EMBL" id="ODS31291.1"/>
    </source>
</evidence>
<evidence type="ECO:0000256" key="3">
    <source>
        <dbReference type="ARBA" id="ARBA00015262"/>
    </source>
</evidence>
<accession>A0A1E3X6R1</accession>
<comment type="function">
    <text evidence="7">May be involved in the biosynthesis of molybdopterin.</text>
</comment>
<evidence type="ECO:0000256" key="5">
    <source>
        <dbReference type="ARBA" id="ARBA00051131"/>
    </source>
</evidence>
<dbReference type="Proteomes" id="UP000094056">
    <property type="component" value="Unassembled WGS sequence"/>
</dbReference>
<dbReference type="NCBIfam" id="TIGR00177">
    <property type="entry name" value="molyb_syn"/>
    <property type="match status" value="1"/>
</dbReference>
<dbReference type="EMBL" id="MAYW01000128">
    <property type="protein sequence ID" value="ODS31291.1"/>
    <property type="molecule type" value="Genomic_DNA"/>
</dbReference>
<dbReference type="PATRIC" id="fig|1872076.5.peg.4265"/>
<dbReference type="InterPro" id="IPR036425">
    <property type="entry name" value="MoaB/Mog-like_dom_sf"/>
</dbReference>
<dbReference type="Pfam" id="PF00994">
    <property type="entry name" value="MoCF_biosynth"/>
    <property type="match status" value="1"/>
</dbReference>
<dbReference type="GO" id="GO:0006777">
    <property type="term" value="P:Mo-molybdopterin cofactor biosynthetic process"/>
    <property type="evidence" value="ECO:0007669"/>
    <property type="project" value="UniProtKB-UniRule"/>
</dbReference>
<evidence type="ECO:0000256" key="4">
    <source>
        <dbReference type="ARBA" id="ARBA00023150"/>
    </source>
</evidence>
<dbReference type="Gene3D" id="3.40.980.10">
    <property type="entry name" value="MoaB/Mog-like domain"/>
    <property type="match status" value="1"/>
</dbReference>
<gene>
    <name evidence="9" type="ORF">SCARUB_03584</name>
</gene>
<dbReference type="PANTHER" id="PTHR43764:SF1">
    <property type="entry name" value="MOLYBDOPTERIN MOLYBDOTRANSFERASE"/>
    <property type="match status" value="1"/>
</dbReference>
<feature type="domain" description="MoaB/Mog" evidence="8">
    <location>
        <begin position="5"/>
        <end position="147"/>
    </location>
</feature>
<protein>
    <recommendedName>
        <fullName evidence="3 7">Molybdenum cofactor biosynthesis protein B</fullName>
    </recommendedName>
</protein>
<comment type="catalytic activity">
    <reaction evidence="5">
        <text>molybdopterin + ATP + H(+) = adenylyl-molybdopterin + diphosphate</text>
        <dbReference type="Rhea" id="RHEA:31331"/>
        <dbReference type="ChEBI" id="CHEBI:15378"/>
        <dbReference type="ChEBI" id="CHEBI:30616"/>
        <dbReference type="ChEBI" id="CHEBI:33019"/>
        <dbReference type="ChEBI" id="CHEBI:58698"/>
        <dbReference type="ChEBI" id="CHEBI:62727"/>
        <dbReference type="EC" id="2.7.7.75"/>
    </reaction>
</comment>
<dbReference type="PROSITE" id="PS01078">
    <property type="entry name" value="MOCF_BIOSYNTHESIS_1"/>
    <property type="match status" value="1"/>
</dbReference>
<dbReference type="InterPro" id="IPR012245">
    <property type="entry name" value="MoaB"/>
</dbReference>
<sequence>MIKAAVLTISDKGSRGEREDKSGEVIKEKLSHINAEVVAYEIVPDEREIISQTLRNFADRANLILTTGGTGVSPRDVTPEATKDVIERELPGFSEAMRAESFKVTPRSIGSRAVSGMYKDTLIINLPGSPKGVSENLEVVLKAIPHVLEVAGGNVSECAEDVKSHS</sequence>
<comment type="similarity">
    <text evidence="2 7">Belongs to the MoaB/Mog family.</text>
</comment>
<dbReference type="InterPro" id="IPR051920">
    <property type="entry name" value="MPT_Adenylyltrnsfr/MoaC-Rel"/>
</dbReference>